<gene>
    <name evidence="2" type="ORF">GCM10008023_19830</name>
</gene>
<dbReference type="RefSeq" id="WP_189676094.1">
    <property type="nucleotide sequence ID" value="NZ_BNAQ01000002.1"/>
</dbReference>
<evidence type="ECO:0000313" key="3">
    <source>
        <dbReference type="Proteomes" id="UP000652430"/>
    </source>
</evidence>
<name>A0ABQ3LHH2_9SPHN</name>
<protein>
    <submittedName>
        <fullName evidence="2">Uncharacterized protein</fullName>
    </submittedName>
</protein>
<dbReference type="EMBL" id="BNAQ01000002">
    <property type="protein sequence ID" value="GHH16152.1"/>
    <property type="molecule type" value="Genomic_DNA"/>
</dbReference>
<proteinExistence type="predicted"/>
<accession>A0ABQ3LHH2</accession>
<comment type="caution">
    <text evidence="2">The sequence shown here is derived from an EMBL/GenBank/DDBJ whole genome shotgun (WGS) entry which is preliminary data.</text>
</comment>
<reference evidence="3" key="1">
    <citation type="journal article" date="2019" name="Int. J. Syst. Evol. Microbiol.">
        <title>The Global Catalogue of Microorganisms (GCM) 10K type strain sequencing project: providing services to taxonomists for standard genome sequencing and annotation.</title>
        <authorList>
            <consortium name="The Broad Institute Genomics Platform"/>
            <consortium name="The Broad Institute Genome Sequencing Center for Infectious Disease"/>
            <person name="Wu L."/>
            <person name="Ma J."/>
        </authorList>
    </citation>
    <scope>NUCLEOTIDE SEQUENCE [LARGE SCALE GENOMIC DNA]</scope>
    <source>
        <strain evidence="3">CGMCC 1.8957</strain>
    </source>
</reference>
<organism evidence="2 3">
    <name type="scientific">Sphingomonas glacialis</name>
    <dbReference type="NCBI Taxonomy" id="658225"/>
    <lineage>
        <taxon>Bacteria</taxon>
        <taxon>Pseudomonadati</taxon>
        <taxon>Pseudomonadota</taxon>
        <taxon>Alphaproteobacteria</taxon>
        <taxon>Sphingomonadales</taxon>
        <taxon>Sphingomonadaceae</taxon>
        <taxon>Sphingomonas</taxon>
    </lineage>
</organism>
<keyword evidence="3" id="KW-1185">Reference proteome</keyword>
<evidence type="ECO:0000313" key="2">
    <source>
        <dbReference type="EMBL" id="GHH16152.1"/>
    </source>
</evidence>
<evidence type="ECO:0000256" key="1">
    <source>
        <dbReference type="SAM" id="MobiDB-lite"/>
    </source>
</evidence>
<sequence length="106" mass="11930">MIPETRAKLQVTMTAWTKTGPKDLPPQKFTFEIQYEKNGKNARIDAFKGWQVRLYGTTMQVDQKPMFIVTGIDVAKKQNKADPKKLDAAGKAAHDIIHASSDRQKA</sequence>
<dbReference type="Proteomes" id="UP000652430">
    <property type="component" value="Unassembled WGS sequence"/>
</dbReference>
<feature type="region of interest" description="Disordered" evidence="1">
    <location>
        <begin position="83"/>
        <end position="106"/>
    </location>
</feature>